<reference evidence="6" key="1">
    <citation type="journal article" date="2020" name="bioRxiv">
        <title>Comparative genomics of Chlamydomonas.</title>
        <authorList>
            <person name="Craig R.J."/>
            <person name="Hasan A.R."/>
            <person name="Ness R.W."/>
            <person name="Keightley P.D."/>
        </authorList>
    </citation>
    <scope>NUCLEOTIDE SEQUENCE</scope>
    <source>
        <strain evidence="6">CCAP 11/70</strain>
    </source>
</reference>
<dbReference type="SMART" id="SM01222">
    <property type="entry name" value="FTCD_N"/>
    <property type="match status" value="1"/>
</dbReference>
<gene>
    <name evidence="6" type="ORF">HYH03_000632</name>
</gene>
<dbReference type="OrthoDB" id="48036at2759"/>
<protein>
    <recommendedName>
        <fullName evidence="1">glutamate formimidoyltransferase</fullName>
        <ecNumber evidence="1">2.1.2.5</ecNumber>
    </recommendedName>
</protein>
<feature type="region of interest" description="Disordered" evidence="3">
    <location>
        <begin position="309"/>
        <end position="332"/>
    </location>
</feature>
<dbReference type="InterPro" id="IPR022384">
    <property type="entry name" value="FormiminoTrfase_cat_dom_sf"/>
</dbReference>
<dbReference type="InterPro" id="IPR037064">
    <property type="entry name" value="Formiminotransferase_N_sf"/>
</dbReference>
<sequence length="354" mass="35735">MLANLFVDEPYNRTGFTLVSSQPDALTEATLRLSRAALRLLDLRSQEGGHPRLGVVDHIALHPLGGLARGPPPTTLSQAQAAAGGGGPPTVWVPPPTASAAAMGVAATCAHLLARELAGGAAAGGAGEGALPGVPVYFYGHAHSGRRGLADVRRALGYFRSAPDGRWHGGLGSAQQPSADLTAFPPDLGPMEAPAASGVVTIGAGPWVTNFNIPLTGVDLAVARRLAKALSERGGGLPGVQAMALLHDGEQLEVACNLLDTAAAPPVVVEQRLAALISGAHLPPSVQLPGYRTNLSPEQLLRRAAQLEAAGRRGGGQARGPPPAAAAAAQPPLGLGLRVEAEGGAGLKQMAAGR</sequence>
<feature type="domain" description="Formiminotransferase N-terminal subdomain" evidence="5">
    <location>
        <begin position="1"/>
        <end position="206"/>
    </location>
</feature>
<dbReference type="Pfam" id="PF07837">
    <property type="entry name" value="FTCD_N"/>
    <property type="match status" value="2"/>
</dbReference>
<evidence type="ECO:0000259" key="5">
    <source>
        <dbReference type="SMART" id="SM01222"/>
    </source>
</evidence>
<name>A0A835YPE2_9CHLO</name>
<evidence type="ECO:0000313" key="7">
    <source>
        <dbReference type="Proteomes" id="UP000612055"/>
    </source>
</evidence>
<evidence type="ECO:0000313" key="6">
    <source>
        <dbReference type="EMBL" id="KAG2502145.1"/>
    </source>
</evidence>
<feature type="domain" description="Formiminotransferase C-terminal subdomain" evidence="4">
    <location>
        <begin position="211"/>
        <end position="304"/>
    </location>
</feature>
<dbReference type="Gene3D" id="3.30.70.670">
    <property type="entry name" value="Formiminotransferase, C-terminal subdomain"/>
    <property type="match status" value="1"/>
</dbReference>
<dbReference type="EC" id="2.1.2.5" evidence="1"/>
<organism evidence="6 7">
    <name type="scientific">Edaphochlamys debaryana</name>
    <dbReference type="NCBI Taxonomy" id="47281"/>
    <lineage>
        <taxon>Eukaryota</taxon>
        <taxon>Viridiplantae</taxon>
        <taxon>Chlorophyta</taxon>
        <taxon>core chlorophytes</taxon>
        <taxon>Chlorophyceae</taxon>
        <taxon>CS clade</taxon>
        <taxon>Chlamydomonadales</taxon>
        <taxon>Chlamydomonadales incertae sedis</taxon>
        <taxon>Edaphochlamys</taxon>
    </lineage>
</organism>
<proteinExistence type="predicted"/>
<dbReference type="PANTHER" id="PTHR12234:SF1">
    <property type="entry name" value="FORMIMINOTRANSFERASE N-TERMINAL SUBDOMAIN-CONTAINING PROTEIN"/>
    <property type="match status" value="1"/>
</dbReference>
<accession>A0A835YPE2</accession>
<dbReference type="PANTHER" id="PTHR12234">
    <property type="entry name" value="FORMIMINOTRANSFERASE-CYCLODEAMINASE"/>
    <property type="match status" value="1"/>
</dbReference>
<evidence type="ECO:0000259" key="4">
    <source>
        <dbReference type="SMART" id="SM01221"/>
    </source>
</evidence>
<dbReference type="Proteomes" id="UP000612055">
    <property type="component" value="Unassembled WGS sequence"/>
</dbReference>
<evidence type="ECO:0000256" key="2">
    <source>
        <dbReference type="ARBA" id="ARBA00022679"/>
    </source>
</evidence>
<dbReference type="Gene3D" id="3.30.990.10">
    <property type="entry name" value="Formiminotransferase, N-terminal subdomain"/>
    <property type="match status" value="1"/>
</dbReference>
<dbReference type="InterPro" id="IPR012886">
    <property type="entry name" value="Formiminotransferase_N"/>
</dbReference>
<dbReference type="EMBL" id="JAEHOE010000001">
    <property type="protein sequence ID" value="KAG2502145.1"/>
    <property type="molecule type" value="Genomic_DNA"/>
</dbReference>
<dbReference type="SMART" id="SM01221">
    <property type="entry name" value="FTCD"/>
    <property type="match status" value="1"/>
</dbReference>
<keyword evidence="7" id="KW-1185">Reference proteome</keyword>
<dbReference type="SUPFAM" id="SSF55116">
    <property type="entry name" value="Formiminotransferase domain of formiminotransferase-cyclodeaminase"/>
    <property type="match status" value="2"/>
</dbReference>
<keyword evidence="2" id="KW-0808">Transferase</keyword>
<dbReference type="GO" id="GO:0030409">
    <property type="term" value="F:glutamate formimidoyltransferase activity"/>
    <property type="evidence" value="ECO:0007669"/>
    <property type="project" value="UniProtKB-EC"/>
</dbReference>
<dbReference type="InterPro" id="IPR037070">
    <property type="entry name" value="Formiminotransferase_C_sf"/>
</dbReference>
<evidence type="ECO:0000256" key="3">
    <source>
        <dbReference type="SAM" id="MobiDB-lite"/>
    </source>
</evidence>
<dbReference type="InterPro" id="IPR051623">
    <property type="entry name" value="FTCD"/>
</dbReference>
<comment type="caution">
    <text evidence="6">The sequence shown here is derived from an EMBL/GenBank/DDBJ whole genome shotgun (WGS) entry which is preliminary data.</text>
</comment>
<dbReference type="GO" id="GO:0005542">
    <property type="term" value="F:folic acid binding"/>
    <property type="evidence" value="ECO:0007669"/>
    <property type="project" value="InterPro"/>
</dbReference>
<dbReference type="InterPro" id="IPR013802">
    <property type="entry name" value="Formiminotransferase_C"/>
</dbReference>
<dbReference type="AlphaFoldDB" id="A0A835YPE2"/>
<evidence type="ECO:0000256" key="1">
    <source>
        <dbReference type="ARBA" id="ARBA00012252"/>
    </source>
</evidence>